<feature type="chain" id="PRO_5002006110" evidence="2">
    <location>
        <begin position="22"/>
        <end position="60"/>
    </location>
</feature>
<evidence type="ECO:0000256" key="1">
    <source>
        <dbReference type="SAM" id="Phobius"/>
    </source>
</evidence>
<comment type="caution">
    <text evidence="3">The sequence shown here is derived from an EMBL/GenBank/DDBJ whole genome shotgun (WGS) entry which is preliminary data.</text>
</comment>
<sequence length="60" mass="6973">MFRRTRIFIAFAVGFAMICHALTTPDVDTMVRTFFAGMLWFYFCMLVGRMIQNSQPAEDV</sequence>
<dbReference type="AlphaFoldDB" id="A0A0A3Z9J7"/>
<dbReference type="STRING" id="371042.NG99_03245"/>
<dbReference type="RefSeq" id="WP_034888360.1">
    <property type="nucleotide sequence ID" value="NZ_JRUQ01000014.1"/>
</dbReference>
<keyword evidence="1" id="KW-0812">Transmembrane</keyword>
<feature type="transmembrane region" description="Helical" evidence="1">
    <location>
        <begin position="31"/>
        <end position="51"/>
    </location>
</feature>
<keyword evidence="1" id="KW-0472">Membrane</keyword>
<keyword evidence="2" id="KW-0732">Signal</keyword>
<evidence type="ECO:0000256" key="2">
    <source>
        <dbReference type="SAM" id="SignalP"/>
    </source>
</evidence>
<gene>
    <name evidence="3" type="ORF">NG99_03245</name>
</gene>
<organism evidence="3 4">
    <name type="scientific">Erwinia typographi</name>
    <dbReference type="NCBI Taxonomy" id="371042"/>
    <lineage>
        <taxon>Bacteria</taxon>
        <taxon>Pseudomonadati</taxon>
        <taxon>Pseudomonadota</taxon>
        <taxon>Gammaproteobacteria</taxon>
        <taxon>Enterobacterales</taxon>
        <taxon>Erwiniaceae</taxon>
        <taxon>Erwinia</taxon>
    </lineage>
</organism>
<evidence type="ECO:0000313" key="4">
    <source>
        <dbReference type="Proteomes" id="UP000030351"/>
    </source>
</evidence>
<protein>
    <submittedName>
        <fullName evidence="3">Uncharacterized protein</fullName>
    </submittedName>
</protein>
<dbReference type="OrthoDB" id="9890777at2"/>
<evidence type="ECO:0000313" key="3">
    <source>
        <dbReference type="EMBL" id="KGT95530.1"/>
    </source>
</evidence>
<keyword evidence="1" id="KW-1133">Transmembrane helix</keyword>
<keyword evidence="4" id="KW-1185">Reference proteome</keyword>
<feature type="signal peptide" evidence="2">
    <location>
        <begin position="1"/>
        <end position="21"/>
    </location>
</feature>
<reference evidence="3 4" key="1">
    <citation type="submission" date="2014-10" db="EMBL/GenBank/DDBJ databases">
        <title>Genome sequence of Erwinia typographi M043b.</title>
        <authorList>
            <person name="Chan K.-G."/>
            <person name="Tan W.-S."/>
        </authorList>
    </citation>
    <scope>NUCLEOTIDE SEQUENCE [LARGE SCALE GENOMIC DNA]</scope>
    <source>
        <strain evidence="3 4">M043b</strain>
    </source>
</reference>
<dbReference type="Proteomes" id="UP000030351">
    <property type="component" value="Unassembled WGS sequence"/>
</dbReference>
<name>A0A0A3Z9J7_9GAMM</name>
<proteinExistence type="predicted"/>
<accession>A0A0A3Z9J7</accession>
<dbReference type="EMBL" id="JRUQ01000014">
    <property type="protein sequence ID" value="KGT95530.1"/>
    <property type="molecule type" value="Genomic_DNA"/>
</dbReference>